<dbReference type="Proteomes" id="UP000615003">
    <property type="component" value="Unassembled WGS sequence"/>
</dbReference>
<dbReference type="AlphaFoldDB" id="A0A2K4X5H9"/>
<dbReference type="Proteomes" id="UP000238288">
    <property type="component" value="Chromosome PCAR9a"/>
</dbReference>
<protein>
    <recommendedName>
        <fullName evidence="5">Orphan protein</fullName>
    </recommendedName>
</protein>
<evidence type="ECO:0000313" key="4">
    <source>
        <dbReference type="Proteomes" id="UP000615003"/>
    </source>
</evidence>
<evidence type="ECO:0000313" key="2">
    <source>
        <dbReference type="EMBL" id="SOU39586.1"/>
    </source>
</evidence>
<evidence type="ECO:0000313" key="3">
    <source>
        <dbReference type="Proteomes" id="UP000238288"/>
    </source>
</evidence>
<reference evidence="1 4" key="1">
    <citation type="submission" date="2015-06" db="EMBL/GenBank/DDBJ databases">
        <title>Genome sequence of Pseudoalteromonas carrageenovora.</title>
        <authorList>
            <person name="Xie B.-B."/>
            <person name="Rong J.-C."/>
            <person name="Qin Q.-L."/>
            <person name="Zhang Y.-Z."/>
        </authorList>
    </citation>
    <scope>NUCLEOTIDE SEQUENCE [LARGE SCALE GENOMIC DNA]</scope>
    <source>
        <strain evidence="1 4">IAM 12662</strain>
    </source>
</reference>
<reference evidence="2 3" key="2">
    <citation type="submission" date="2017-11" db="EMBL/GenBank/DDBJ databases">
        <authorList>
            <person name="Han C.G."/>
        </authorList>
    </citation>
    <scope>NUCLEOTIDE SEQUENCE [LARGE SCALE GENOMIC DNA]</scope>
    <source>
        <strain evidence="3">ATCC 43555</strain>
        <strain evidence="2">ATCC43555</strain>
    </source>
</reference>
<sequence length="121" mass="13581">MEIEQDSNLTLPLFLLDETLSERDLEHPDFEISIALNDELLTQICQNPSEGSSVAITLSNYQLLITDSVYLAIIEQEHDAQITLTHGPLLSVVLNTSEQQTFVSPQMDMMPTFDLGDEDLE</sequence>
<accession>A0A2K4X5H9</accession>
<organism evidence="2 3">
    <name type="scientific">Pseudoalteromonas carrageenovora IAM 12662</name>
    <dbReference type="NCBI Taxonomy" id="1314868"/>
    <lineage>
        <taxon>Bacteria</taxon>
        <taxon>Pseudomonadati</taxon>
        <taxon>Pseudomonadota</taxon>
        <taxon>Gammaproteobacteria</taxon>
        <taxon>Alteromonadales</taxon>
        <taxon>Pseudoalteromonadaceae</taxon>
        <taxon>Pseudoalteromonas</taxon>
    </lineage>
</organism>
<dbReference type="EMBL" id="AQGW01000018">
    <property type="protein sequence ID" value="MBE0381776.1"/>
    <property type="molecule type" value="Genomic_DNA"/>
</dbReference>
<dbReference type="GeneID" id="93662231"/>
<evidence type="ECO:0000313" key="1">
    <source>
        <dbReference type="EMBL" id="MBE0381776.1"/>
    </source>
</evidence>
<proteinExistence type="predicted"/>
<keyword evidence="4" id="KW-1185">Reference proteome</keyword>
<dbReference type="RefSeq" id="WP_104641827.1">
    <property type="nucleotide sequence ID" value="NZ_AQGW01000018.1"/>
</dbReference>
<dbReference type="OrthoDB" id="6315633at2"/>
<name>A0A2K4X5H9_PSEVC</name>
<evidence type="ECO:0008006" key="5">
    <source>
        <dbReference type="Google" id="ProtNLM"/>
    </source>
</evidence>
<dbReference type="EMBL" id="LT965928">
    <property type="protein sequence ID" value="SOU39586.1"/>
    <property type="molecule type" value="Genomic_DNA"/>
</dbReference>
<gene>
    <name evidence="2" type="ORF">PCAR9_A20002</name>
    <name evidence="1" type="ORF">PCARR_a0002</name>
</gene>